<dbReference type="InterPro" id="IPR005064">
    <property type="entry name" value="BUG"/>
</dbReference>
<name>A0A1Y0ENM0_9BURK</name>
<dbReference type="CDD" id="cd07012">
    <property type="entry name" value="PBP2_Bug_TTT"/>
    <property type="match status" value="1"/>
</dbReference>
<dbReference type="PANTHER" id="PTHR42928:SF5">
    <property type="entry name" value="BLR1237 PROTEIN"/>
    <property type="match status" value="1"/>
</dbReference>
<organism evidence="3 4">
    <name type="scientific">Comamonas serinivorans</name>
    <dbReference type="NCBI Taxonomy" id="1082851"/>
    <lineage>
        <taxon>Bacteria</taxon>
        <taxon>Pseudomonadati</taxon>
        <taxon>Pseudomonadota</taxon>
        <taxon>Betaproteobacteria</taxon>
        <taxon>Burkholderiales</taxon>
        <taxon>Comamonadaceae</taxon>
        <taxon>Comamonas</taxon>
    </lineage>
</organism>
<accession>A0A1Y0ENM0</accession>
<dbReference type="InterPro" id="IPR006311">
    <property type="entry name" value="TAT_signal"/>
</dbReference>
<dbReference type="Pfam" id="PF03401">
    <property type="entry name" value="TctC"/>
    <property type="match status" value="1"/>
</dbReference>
<evidence type="ECO:0000313" key="4">
    <source>
        <dbReference type="Proteomes" id="UP000196138"/>
    </source>
</evidence>
<keyword evidence="4" id="KW-1185">Reference proteome</keyword>
<sequence>MQAPTGQRAKPCRHATTPLETTMTPRKPRLNPHAPSRHTLTANPGMTRRHLLGAAAAGTAAGLGLAPQLALAADFPSKPIKLVVPFAPGGATDVLGRLMAKALETPLKQTVIVDNKPGASGAIGATAVVRSPADGYTVLMGGIGTNIVLEHTMPTLSYKPERDFAAVAYLFDVDYSLTVPVDSPYKSLKDLLADAKARPGEVRFMSTGPLGPVHVAMEYLCKLAGVKMIHAPYSGEAPAIPDLLSKRIEVAVMTVPTTRPQVEAGKMRVIASMSAERAPAYPDVPTVAEQGFPGFAMPIWNGLFVPKGTPQAVVDALSNASLQQLKGAELRQSLEKQGVRITAQGAADYERFLAKERVRWKKMIQDSEVLKS</sequence>
<dbReference type="InterPro" id="IPR042100">
    <property type="entry name" value="Bug_dom1"/>
</dbReference>
<dbReference type="PANTHER" id="PTHR42928">
    <property type="entry name" value="TRICARBOXYLATE-BINDING PROTEIN"/>
    <property type="match status" value="1"/>
</dbReference>
<dbReference type="EMBL" id="CP021455">
    <property type="protein sequence ID" value="ARU05196.1"/>
    <property type="molecule type" value="Genomic_DNA"/>
</dbReference>
<comment type="similarity">
    <text evidence="1">Belongs to the UPF0065 (bug) family.</text>
</comment>
<proteinExistence type="inferred from homology"/>
<dbReference type="Gene3D" id="3.40.190.150">
    <property type="entry name" value="Bordetella uptake gene, domain 1"/>
    <property type="match status" value="1"/>
</dbReference>
<dbReference type="SUPFAM" id="SSF53850">
    <property type="entry name" value="Periplasmic binding protein-like II"/>
    <property type="match status" value="1"/>
</dbReference>
<dbReference type="Proteomes" id="UP000196138">
    <property type="component" value="Chromosome"/>
</dbReference>
<dbReference type="PROSITE" id="PS51318">
    <property type="entry name" value="TAT"/>
    <property type="match status" value="1"/>
</dbReference>
<dbReference type="AlphaFoldDB" id="A0A1Y0ENM0"/>
<dbReference type="PIRSF" id="PIRSF017082">
    <property type="entry name" value="YflP"/>
    <property type="match status" value="1"/>
</dbReference>
<reference evidence="3 4" key="1">
    <citation type="submission" date="2017-05" db="EMBL/GenBank/DDBJ databases">
        <authorList>
            <person name="Song R."/>
            <person name="Chenine A.L."/>
            <person name="Ruprecht R.M."/>
        </authorList>
    </citation>
    <scope>NUCLEOTIDE SEQUENCE [LARGE SCALE GENOMIC DNA]</scope>
    <source>
        <strain evidence="3 4">DSM 26136</strain>
    </source>
</reference>
<dbReference type="Gene3D" id="3.40.190.10">
    <property type="entry name" value="Periplasmic binding protein-like II"/>
    <property type="match status" value="1"/>
</dbReference>
<evidence type="ECO:0000313" key="3">
    <source>
        <dbReference type="EMBL" id="ARU05196.1"/>
    </source>
</evidence>
<gene>
    <name evidence="3" type="ORF">CCO03_11340</name>
</gene>
<dbReference type="KEGG" id="cser:CCO03_11340"/>
<evidence type="ECO:0008006" key="5">
    <source>
        <dbReference type="Google" id="ProtNLM"/>
    </source>
</evidence>
<evidence type="ECO:0000256" key="2">
    <source>
        <dbReference type="SAM" id="MobiDB-lite"/>
    </source>
</evidence>
<evidence type="ECO:0000256" key="1">
    <source>
        <dbReference type="ARBA" id="ARBA00006987"/>
    </source>
</evidence>
<feature type="region of interest" description="Disordered" evidence="2">
    <location>
        <begin position="1"/>
        <end position="43"/>
    </location>
</feature>
<protein>
    <recommendedName>
        <fullName evidence="5">ABC transporter substrate-binding protein</fullName>
    </recommendedName>
</protein>